<evidence type="ECO:0000256" key="1">
    <source>
        <dbReference type="SAM" id="MobiDB-lite"/>
    </source>
</evidence>
<evidence type="ECO:0000313" key="2">
    <source>
        <dbReference type="EMBL" id="EKC99111.1"/>
    </source>
</evidence>
<feature type="compositionally biased region" description="Basic and acidic residues" evidence="1">
    <location>
        <begin position="110"/>
        <end position="120"/>
    </location>
</feature>
<dbReference type="HOGENOM" id="CLU_1950315_0_0_1"/>
<dbReference type="InParanoid" id="K1VJ19"/>
<dbReference type="AlphaFoldDB" id="K1VJ19"/>
<dbReference type="EMBL" id="AMBO01000375">
    <property type="protein sequence ID" value="EKC99111.1"/>
    <property type="molecule type" value="Genomic_DNA"/>
</dbReference>
<feature type="region of interest" description="Disordered" evidence="1">
    <location>
        <begin position="84"/>
        <end position="129"/>
    </location>
</feature>
<organism evidence="2 3">
    <name type="scientific">Trichosporon asahii var. asahii (strain CBS 8904)</name>
    <name type="common">Yeast</name>
    <dbReference type="NCBI Taxonomy" id="1220162"/>
    <lineage>
        <taxon>Eukaryota</taxon>
        <taxon>Fungi</taxon>
        <taxon>Dikarya</taxon>
        <taxon>Basidiomycota</taxon>
        <taxon>Agaricomycotina</taxon>
        <taxon>Tremellomycetes</taxon>
        <taxon>Trichosporonales</taxon>
        <taxon>Trichosporonaceae</taxon>
        <taxon>Trichosporon</taxon>
    </lineage>
</organism>
<gene>
    <name evidence="2" type="ORF">A1Q2_06515</name>
</gene>
<dbReference type="Proteomes" id="UP000006757">
    <property type="component" value="Unassembled WGS sequence"/>
</dbReference>
<protein>
    <submittedName>
        <fullName evidence="2">Uncharacterized protein</fullName>
    </submittedName>
</protein>
<sequence length="129" mass="13500">MPPKGSPPAGRTDAVTIALVLQPGAEVIFGPLIELNLICKLGCTLETGRTIPPSPLRTFEIAELGRYAAAYFTHTIVEVKEEAKAGVASERHEDAAQEGSAGGSRSESLASRKDSPREVKVNPSAAAGF</sequence>
<name>K1VJ19_TRIAC</name>
<feature type="compositionally biased region" description="Basic and acidic residues" evidence="1">
    <location>
        <begin position="84"/>
        <end position="95"/>
    </location>
</feature>
<evidence type="ECO:0000313" key="3">
    <source>
        <dbReference type="Proteomes" id="UP000006757"/>
    </source>
</evidence>
<reference evidence="2 3" key="1">
    <citation type="journal article" date="2012" name="Eukaryot. Cell">
        <title>Genome sequence of the Trichosporon asahii environmental strain CBS 8904.</title>
        <authorList>
            <person name="Yang R.Y."/>
            <person name="Li H.T."/>
            <person name="Zhu H."/>
            <person name="Zhou G.P."/>
            <person name="Wang M."/>
            <person name="Wang L."/>
        </authorList>
    </citation>
    <scope>NUCLEOTIDE SEQUENCE [LARGE SCALE GENOMIC DNA]</scope>
    <source>
        <strain evidence="2 3">CBS 8904</strain>
    </source>
</reference>
<accession>K1VJ19</accession>
<comment type="caution">
    <text evidence="2">The sequence shown here is derived from an EMBL/GenBank/DDBJ whole genome shotgun (WGS) entry which is preliminary data.</text>
</comment>
<keyword evidence="3" id="KW-1185">Reference proteome</keyword>
<proteinExistence type="predicted"/>